<dbReference type="PANTHER" id="PTHR43166:SF30">
    <property type="entry name" value="METHIONINE IMPORT ATP-BINDING PROTEIN METN"/>
    <property type="match status" value="1"/>
</dbReference>
<dbReference type="InterPro" id="IPR041701">
    <property type="entry name" value="MetN_ABC"/>
</dbReference>
<evidence type="ECO:0000256" key="2">
    <source>
        <dbReference type="ARBA" id="ARBA00022448"/>
    </source>
</evidence>
<evidence type="ECO:0000313" key="13">
    <source>
        <dbReference type="Proteomes" id="UP000509623"/>
    </source>
</evidence>
<dbReference type="EMBL" id="CP046051">
    <property type="protein sequence ID" value="QKN23416.1"/>
    <property type="molecule type" value="Genomic_DNA"/>
</dbReference>
<keyword evidence="2" id="KW-0813">Transport</keyword>
<evidence type="ECO:0000256" key="7">
    <source>
        <dbReference type="ARBA" id="ARBA00022970"/>
    </source>
</evidence>
<gene>
    <name evidence="10" type="ORF">GJQ69_02255</name>
    <name evidence="11" type="ORF">GKP14_02100</name>
</gene>
<reference evidence="11" key="3">
    <citation type="journal article" date="2022" name="Int. J. Syst. Evol. Microbiol.">
        <title>Caproicibacterium lactatifermentans sp. nov., isolated from pit clay used for the production of Chinese strong aroma-type liquor.</title>
        <authorList>
            <person name="Wang H."/>
            <person name="Gu Y."/>
            <person name="Zhao D."/>
            <person name="Qiao Z."/>
            <person name="Zheng J."/>
            <person name="Gao J."/>
            <person name="Ren C."/>
            <person name="Xu Y."/>
        </authorList>
    </citation>
    <scope>NUCLEOTIDE SEQUENCE</scope>
    <source>
        <strain evidence="11">JNU-WLY1368</strain>
    </source>
</reference>
<dbReference type="RefSeq" id="WP_086036891.1">
    <property type="nucleotide sequence ID" value="NZ_CP046051.1"/>
</dbReference>
<protein>
    <submittedName>
        <fullName evidence="10">ATP-binding cassette domain-containing protein</fullName>
    </submittedName>
</protein>
<evidence type="ECO:0000256" key="3">
    <source>
        <dbReference type="ARBA" id="ARBA00022475"/>
    </source>
</evidence>
<dbReference type="AlphaFoldDB" id="A0A859DNX4"/>
<keyword evidence="4" id="KW-0547">Nucleotide-binding</keyword>
<dbReference type="GO" id="GO:0016887">
    <property type="term" value="F:ATP hydrolysis activity"/>
    <property type="evidence" value="ECO:0007669"/>
    <property type="project" value="InterPro"/>
</dbReference>
<dbReference type="InterPro" id="IPR050086">
    <property type="entry name" value="MetN_ABC_transporter-like"/>
</dbReference>
<dbReference type="Pfam" id="PF00005">
    <property type="entry name" value="ABC_tran"/>
    <property type="match status" value="1"/>
</dbReference>
<accession>A0A859DNX4</accession>
<evidence type="ECO:0000313" key="10">
    <source>
        <dbReference type="EMBL" id="QKN23416.1"/>
    </source>
</evidence>
<dbReference type="GO" id="GO:0006865">
    <property type="term" value="P:amino acid transport"/>
    <property type="evidence" value="ECO:0007669"/>
    <property type="project" value="UniProtKB-KW"/>
</dbReference>
<evidence type="ECO:0000256" key="5">
    <source>
        <dbReference type="ARBA" id="ARBA00022840"/>
    </source>
</evidence>
<dbReference type="Pfam" id="PF09383">
    <property type="entry name" value="NIL"/>
    <property type="match status" value="1"/>
</dbReference>
<dbReference type="GO" id="GO:0005886">
    <property type="term" value="C:plasma membrane"/>
    <property type="evidence" value="ECO:0007669"/>
    <property type="project" value="UniProtKB-ARBA"/>
</dbReference>
<dbReference type="SUPFAM" id="SSF55021">
    <property type="entry name" value="ACT-like"/>
    <property type="match status" value="1"/>
</dbReference>
<keyword evidence="7" id="KW-0029">Amino-acid transport</keyword>
<evidence type="ECO:0000313" key="11">
    <source>
        <dbReference type="EMBL" id="QKO29906.1"/>
    </source>
</evidence>
<evidence type="ECO:0000256" key="8">
    <source>
        <dbReference type="ARBA" id="ARBA00023136"/>
    </source>
</evidence>
<dbReference type="InterPro" id="IPR027417">
    <property type="entry name" value="P-loop_NTPase"/>
</dbReference>
<dbReference type="CDD" id="cd03258">
    <property type="entry name" value="ABC_MetN_methionine_transporter"/>
    <property type="match status" value="1"/>
</dbReference>
<evidence type="ECO:0000256" key="6">
    <source>
        <dbReference type="ARBA" id="ARBA00022967"/>
    </source>
</evidence>
<dbReference type="PROSITE" id="PS00211">
    <property type="entry name" value="ABC_TRANSPORTER_1"/>
    <property type="match status" value="1"/>
</dbReference>
<keyword evidence="6" id="KW-1278">Translocase</keyword>
<reference evidence="11" key="2">
    <citation type="journal article" date="2021" name="Appl. Environ. Microbiol.">
        <title>Adaptability of a Caproate-Producing Bacterium Contributes to Its Dominance in an Anaerobic Fermentation System.</title>
        <authorList>
            <person name="Wang H."/>
            <person name="Gu Y."/>
            <person name="Zhou W."/>
            <person name="Zhao D."/>
            <person name="Qiao Z."/>
            <person name="Zheng J."/>
            <person name="Gao J."/>
            <person name="Chen X."/>
            <person name="Ren C."/>
            <person name="Xu Y."/>
        </authorList>
    </citation>
    <scope>NUCLEOTIDE SEQUENCE</scope>
    <source>
        <strain evidence="11">JNU-WLY1368</strain>
    </source>
</reference>
<dbReference type="SMART" id="SM00382">
    <property type="entry name" value="AAA"/>
    <property type="match status" value="1"/>
</dbReference>
<dbReference type="Proteomes" id="UP000509623">
    <property type="component" value="Chromosome"/>
</dbReference>
<evidence type="ECO:0000259" key="9">
    <source>
        <dbReference type="PROSITE" id="PS50893"/>
    </source>
</evidence>
<dbReference type="GO" id="GO:0005524">
    <property type="term" value="F:ATP binding"/>
    <property type="evidence" value="ECO:0007669"/>
    <property type="project" value="UniProtKB-KW"/>
</dbReference>
<reference evidence="12 13" key="1">
    <citation type="submission" date="2019-11" db="EMBL/GenBank/DDBJ databases">
        <authorList>
            <person name="Ren C."/>
            <person name="Wang H."/>
            <person name="Xu Y."/>
        </authorList>
    </citation>
    <scope>NUCLEOTIDE SEQUENCE [LARGE SCALE GENOMIC DNA]</scope>
    <source>
        <strain evidence="13">JNU-WLY1368</strain>
        <strain evidence="10 12">LBM 19010</strain>
    </source>
</reference>
<organism evidence="10 12">
    <name type="scientific">Caproicibacterium lactatifermentans</name>
    <dbReference type="NCBI Taxonomy" id="2666138"/>
    <lineage>
        <taxon>Bacteria</taxon>
        <taxon>Bacillati</taxon>
        <taxon>Bacillota</taxon>
        <taxon>Clostridia</taxon>
        <taxon>Eubacteriales</taxon>
        <taxon>Oscillospiraceae</taxon>
        <taxon>Caproicibacterium</taxon>
    </lineage>
</organism>
<dbReference type="Gene3D" id="3.40.50.300">
    <property type="entry name" value="P-loop containing nucleotide triphosphate hydrolases"/>
    <property type="match status" value="1"/>
</dbReference>
<keyword evidence="5 10" id="KW-0067">ATP-binding</keyword>
<keyword evidence="3" id="KW-1003">Cell membrane</keyword>
<dbReference type="FunFam" id="3.40.50.300:FF:000056">
    <property type="entry name" value="Cell division ATP-binding protein FtsE"/>
    <property type="match status" value="1"/>
</dbReference>
<dbReference type="PANTHER" id="PTHR43166">
    <property type="entry name" value="AMINO ACID IMPORT ATP-BINDING PROTEIN"/>
    <property type="match status" value="1"/>
</dbReference>
<feature type="domain" description="ABC transporter" evidence="9">
    <location>
        <begin position="7"/>
        <end position="246"/>
    </location>
</feature>
<evidence type="ECO:0000256" key="4">
    <source>
        <dbReference type="ARBA" id="ARBA00022741"/>
    </source>
</evidence>
<name>A0A859DNX4_9FIRM</name>
<dbReference type="Proteomes" id="UP000501316">
    <property type="component" value="Chromosome"/>
</dbReference>
<keyword evidence="8" id="KW-0472">Membrane</keyword>
<dbReference type="PROSITE" id="PS50893">
    <property type="entry name" value="ABC_TRANSPORTER_2"/>
    <property type="match status" value="1"/>
</dbReference>
<dbReference type="KEGG" id="clf:GJQ69_02255"/>
<keyword evidence="13" id="KW-1185">Reference proteome</keyword>
<evidence type="ECO:0000313" key="12">
    <source>
        <dbReference type="Proteomes" id="UP000501316"/>
    </source>
</evidence>
<dbReference type="EMBL" id="CP046161">
    <property type="protein sequence ID" value="QKO29906.1"/>
    <property type="molecule type" value="Genomic_DNA"/>
</dbReference>
<sequence>MEEKPILEIHDLCKTYTTRDGTVNALQHVDLTVQRGETFGIIGMSGAGKSSLVRCINLLEQPTSGSILFDGQDMLTASPAELRKARRSISMVFQQFNLLMQRTALRNVSFPLEIAGVPKQKARAHAAELLNTVGLSEWAGSYPSQLSGGQKQRVAIARALATEPKMLLCDEATSALDPATTLSILHLLKKINNAYGITILVITHQMNVIEEICGRVAILSGGRVVESGPVRDIFANPKTDAAKKLVLPSSGRKGQMLGRRQIRLVFDGVDSHEPVLAQLVLHFQTEVNIMYADTRDLNGKAVGQMILQLPEDQELGDQMVTFCRARGLTVEEVTTDEQ</sequence>
<dbReference type="InterPro" id="IPR045865">
    <property type="entry name" value="ACT-like_dom_sf"/>
</dbReference>
<comment type="similarity">
    <text evidence="1">Belongs to the ABC transporter superfamily.</text>
</comment>
<dbReference type="Gene3D" id="3.30.70.260">
    <property type="match status" value="1"/>
</dbReference>
<dbReference type="SUPFAM" id="SSF52540">
    <property type="entry name" value="P-loop containing nucleoside triphosphate hydrolases"/>
    <property type="match status" value="1"/>
</dbReference>
<dbReference type="InterPro" id="IPR003439">
    <property type="entry name" value="ABC_transporter-like_ATP-bd"/>
</dbReference>
<dbReference type="SMART" id="SM00930">
    <property type="entry name" value="NIL"/>
    <property type="match status" value="1"/>
</dbReference>
<dbReference type="InterPro" id="IPR017871">
    <property type="entry name" value="ABC_transporter-like_CS"/>
</dbReference>
<evidence type="ECO:0000256" key="1">
    <source>
        <dbReference type="ARBA" id="ARBA00005417"/>
    </source>
</evidence>
<proteinExistence type="inferred from homology"/>
<dbReference type="InterPro" id="IPR018449">
    <property type="entry name" value="NIL_domain"/>
</dbReference>
<dbReference type="InterPro" id="IPR003593">
    <property type="entry name" value="AAA+_ATPase"/>
</dbReference>